<dbReference type="GO" id="GO:0004222">
    <property type="term" value="F:metalloendopeptidase activity"/>
    <property type="evidence" value="ECO:0007669"/>
    <property type="project" value="TreeGrafter"/>
</dbReference>
<feature type="domain" description="M23ase beta-sheet core" evidence="1">
    <location>
        <begin position="133"/>
        <end position="168"/>
    </location>
</feature>
<feature type="domain" description="M23ase beta-sheet core" evidence="1">
    <location>
        <begin position="47"/>
        <end position="115"/>
    </location>
</feature>
<dbReference type="Gene3D" id="2.70.70.10">
    <property type="entry name" value="Glucose Permease (Domain IIA)"/>
    <property type="match status" value="1"/>
</dbReference>
<sequence>MLFCGLFIVRFGESQTLQNLPQDYFVHPLDIELKLSGSFGELRSNHFHSGLDIKTNQRTGANVIAAAAGYVSRIKIEHYGYGKALYITHPNGYTTVYAHLEKFAPRIEEYIKKRQYEQESYEIQLYPDDLDLRVDQGETVAYSGNTGGSGGPHLHFEIRDGDARPINPLLFGIKIPDSRLPLVKQIKAYPLDTESTINGKNEAQLLRVISLGSGKFKTEPFSAYGEIGIGVNTNDQMDAASNQNGVYDIKTYFNGKPSFEMTFDRFSFDETRYINQMIDYEHFQQNKSRISKLFIPDGSPLSLYRETNNNGKLKLLDPEAKHTYKIAITDFDGNLSEINMDITNESKNEYLSLKDPKNATLVAHNESFSTTKGSFTLTIPKGTLYEDTFLNISENADVLKVHEDVIPLHKNMILNYDMKSKVGDDMGKYYIARITPWGAAYHVSSTLKGNTLTAFTKTLGTYGIRKDTNPPTIVPVNFKSGQWLSKNKTLTLKIEDKETGVQAYRATLNGKFILMEYDYKTDLITYDFSNGVSTETDNQLVVIVTDNVGNSTKFEANFQRKE</sequence>
<dbReference type="PANTHER" id="PTHR21666:SF285">
    <property type="entry name" value="M23 FAMILY METALLOPEPTIDASE"/>
    <property type="match status" value="1"/>
</dbReference>
<evidence type="ECO:0000313" key="3">
    <source>
        <dbReference type="Proteomes" id="UP000031760"/>
    </source>
</evidence>
<dbReference type="KEGG" id="nmf:NMS_1598"/>
<accession>W8VXA9</accession>
<dbReference type="CDD" id="cd12797">
    <property type="entry name" value="M23_peptidase"/>
    <property type="match status" value="1"/>
</dbReference>
<dbReference type="Proteomes" id="UP000031760">
    <property type="component" value="Chromosome"/>
</dbReference>
<dbReference type="STRING" id="1454201.NMS_1598"/>
<dbReference type="HOGENOM" id="CLU_025250_0_0_10"/>
<dbReference type="Pfam" id="PF01551">
    <property type="entry name" value="Peptidase_M23"/>
    <property type="match status" value="2"/>
</dbReference>
<dbReference type="PANTHER" id="PTHR21666">
    <property type="entry name" value="PEPTIDASE-RELATED"/>
    <property type="match status" value="1"/>
</dbReference>
<evidence type="ECO:0000259" key="1">
    <source>
        <dbReference type="Pfam" id="PF01551"/>
    </source>
</evidence>
<dbReference type="SUPFAM" id="SSF51261">
    <property type="entry name" value="Duplicated hybrid motif"/>
    <property type="match status" value="2"/>
</dbReference>
<gene>
    <name evidence="2" type="ORF">NMS_1598</name>
</gene>
<protein>
    <recommendedName>
        <fullName evidence="1">M23ase beta-sheet core domain-containing protein</fullName>
    </recommendedName>
</protein>
<proteinExistence type="predicted"/>
<dbReference type="InterPro" id="IPR011055">
    <property type="entry name" value="Dup_hybrid_motif"/>
</dbReference>
<reference evidence="2 3" key="1">
    <citation type="journal article" date="2014" name="Proc. Natl. Acad. Sci. U.S.A.">
        <title>Functional characterization of flavobacteria rhodopsins reveals a unique class of light-driven chloride pump in bacteria.</title>
        <authorList>
            <person name="Yoshizawa S."/>
            <person name="Kumagai Y."/>
            <person name="Kim H."/>
            <person name="Ogura Y."/>
            <person name="Hayashi T."/>
            <person name="Iwasaki W."/>
            <person name="DeLong E.F."/>
            <person name="Kogure K."/>
        </authorList>
    </citation>
    <scope>NUCLEOTIDE SEQUENCE [LARGE SCALE GENOMIC DNA]</scope>
    <source>
        <strain evidence="2 3">S1-08</strain>
    </source>
</reference>
<dbReference type="AlphaFoldDB" id="W8VXA9"/>
<organism evidence="2 3">
    <name type="scientific">Nonlabens marinus S1-08</name>
    <dbReference type="NCBI Taxonomy" id="1454201"/>
    <lineage>
        <taxon>Bacteria</taxon>
        <taxon>Pseudomonadati</taxon>
        <taxon>Bacteroidota</taxon>
        <taxon>Flavobacteriia</taxon>
        <taxon>Flavobacteriales</taxon>
        <taxon>Flavobacteriaceae</taxon>
        <taxon>Nonlabens</taxon>
    </lineage>
</organism>
<name>W8VXA9_9FLAO</name>
<dbReference type="InterPro" id="IPR016047">
    <property type="entry name" value="M23ase_b-sheet_dom"/>
</dbReference>
<dbReference type="EMBL" id="AP014548">
    <property type="protein sequence ID" value="BAO55607.1"/>
    <property type="molecule type" value="Genomic_DNA"/>
</dbReference>
<keyword evidence="3" id="KW-1185">Reference proteome</keyword>
<dbReference type="InterPro" id="IPR050570">
    <property type="entry name" value="Cell_wall_metabolism_enzyme"/>
</dbReference>
<evidence type="ECO:0000313" key="2">
    <source>
        <dbReference type="EMBL" id="BAO55607.1"/>
    </source>
</evidence>